<accession>A0A3M6U8S6</accession>
<name>A0A3M6U8S6_POCDA</name>
<dbReference type="SMART" id="SM00539">
    <property type="entry name" value="NIDO"/>
    <property type="match status" value="1"/>
</dbReference>
<feature type="domain" description="NIDO" evidence="1">
    <location>
        <begin position="88"/>
        <end position="243"/>
    </location>
</feature>
<gene>
    <name evidence="2" type="ORF">pdam_00017295</name>
</gene>
<dbReference type="AlphaFoldDB" id="A0A3M6U8S6"/>
<dbReference type="PANTHER" id="PTHR13802">
    <property type="entry name" value="MUCIN 4-RELATED"/>
    <property type="match status" value="1"/>
</dbReference>
<proteinExistence type="predicted"/>
<dbReference type="EMBL" id="RCHS01002030">
    <property type="protein sequence ID" value="RMX49924.1"/>
    <property type="molecule type" value="Genomic_DNA"/>
</dbReference>
<dbReference type="InterPro" id="IPR051495">
    <property type="entry name" value="Epithelial_Barrier/Signaling"/>
</dbReference>
<evidence type="ECO:0000313" key="2">
    <source>
        <dbReference type="EMBL" id="RMX49924.1"/>
    </source>
</evidence>
<protein>
    <recommendedName>
        <fullName evidence="1">NIDO domain-containing protein</fullName>
    </recommendedName>
</protein>
<keyword evidence="3" id="KW-1185">Reference proteome</keyword>
<dbReference type="InterPro" id="IPR003886">
    <property type="entry name" value="NIDO_dom"/>
</dbReference>
<organism evidence="2 3">
    <name type="scientific">Pocillopora damicornis</name>
    <name type="common">Cauliflower coral</name>
    <name type="synonym">Millepora damicornis</name>
    <dbReference type="NCBI Taxonomy" id="46731"/>
    <lineage>
        <taxon>Eukaryota</taxon>
        <taxon>Metazoa</taxon>
        <taxon>Cnidaria</taxon>
        <taxon>Anthozoa</taxon>
        <taxon>Hexacorallia</taxon>
        <taxon>Scleractinia</taxon>
        <taxon>Astrocoeniina</taxon>
        <taxon>Pocilloporidae</taxon>
        <taxon>Pocillopora</taxon>
    </lineage>
</organism>
<reference evidence="2 3" key="1">
    <citation type="journal article" date="2018" name="Sci. Rep.">
        <title>Comparative analysis of the Pocillopora damicornis genome highlights role of immune system in coral evolution.</title>
        <authorList>
            <person name="Cunning R."/>
            <person name="Bay R.A."/>
            <person name="Gillette P."/>
            <person name="Baker A.C."/>
            <person name="Traylor-Knowles N."/>
        </authorList>
    </citation>
    <scope>NUCLEOTIDE SEQUENCE [LARGE SCALE GENOMIC DNA]</scope>
    <source>
        <strain evidence="2">RSMAS</strain>
        <tissue evidence="2">Whole animal</tissue>
    </source>
</reference>
<dbReference type="OrthoDB" id="6236007at2759"/>
<dbReference type="Pfam" id="PF06119">
    <property type="entry name" value="NIDO"/>
    <property type="match status" value="1"/>
</dbReference>
<comment type="caution">
    <text evidence="2">The sequence shown here is derived from an EMBL/GenBank/DDBJ whole genome shotgun (WGS) entry which is preliminary data.</text>
</comment>
<sequence length="274" mass="30029">MGLMLEMGRGSSLSPAPEQTTSSIFLLPQTLLETVSCHECSEPMKQVWRLGDATQKVNTNGVISFLVAVSQYTPAPFPLGDNRRLISPFWGDVDTRKGGTVLYRESIDPVLLERATKDVRRAFLNHQRFSASWIFIATWDRVAFFGAEGDFRNKVNNFQAVLVTNGRHSFAIFNYNQIVWTTGTASGGTEDGLGGTPAQGGFNAGDGVRFSIIPGSRTNDILNLTFTSNVARDGQWMFQTDEASVEAGGCNTKGTNCKHKYSLKKHHGVIGIDL</sequence>
<dbReference type="GO" id="GO:0007160">
    <property type="term" value="P:cell-matrix adhesion"/>
    <property type="evidence" value="ECO:0007669"/>
    <property type="project" value="InterPro"/>
</dbReference>
<dbReference type="STRING" id="46731.A0A3M6U8S6"/>
<evidence type="ECO:0000313" key="3">
    <source>
        <dbReference type="Proteomes" id="UP000275408"/>
    </source>
</evidence>
<dbReference type="PROSITE" id="PS51220">
    <property type="entry name" value="NIDO"/>
    <property type="match status" value="1"/>
</dbReference>
<dbReference type="Proteomes" id="UP000275408">
    <property type="component" value="Unassembled WGS sequence"/>
</dbReference>
<dbReference type="PANTHER" id="PTHR13802:SF59">
    <property type="entry name" value="SUSHI DOMAIN-CONTAINING PROTEIN 2"/>
    <property type="match status" value="1"/>
</dbReference>
<evidence type="ECO:0000259" key="1">
    <source>
        <dbReference type="PROSITE" id="PS51220"/>
    </source>
</evidence>